<feature type="region of interest" description="Disordered" evidence="1">
    <location>
        <begin position="1"/>
        <end position="122"/>
    </location>
</feature>
<evidence type="ECO:0000313" key="3">
    <source>
        <dbReference type="Proteomes" id="UP001165074"/>
    </source>
</evidence>
<reference evidence="2" key="1">
    <citation type="submission" date="2023-03" db="EMBL/GenBank/DDBJ databases">
        <title>Actinoallomurus iriomotensis NBRC 103684.</title>
        <authorList>
            <person name="Ichikawa N."/>
            <person name="Sato H."/>
            <person name="Tonouchi N."/>
        </authorList>
    </citation>
    <scope>NUCLEOTIDE SEQUENCE</scope>
    <source>
        <strain evidence="2">NBRC 103684</strain>
    </source>
</reference>
<name>A0A9W6RWJ8_9ACTN</name>
<dbReference type="EMBL" id="BSTK01000002">
    <property type="protein sequence ID" value="GLY84011.1"/>
    <property type="molecule type" value="Genomic_DNA"/>
</dbReference>
<organism evidence="2 3">
    <name type="scientific">Actinoallomurus iriomotensis</name>
    <dbReference type="NCBI Taxonomy" id="478107"/>
    <lineage>
        <taxon>Bacteria</taxon>
        <taxon>Bacillati</taxon>
        <taxon>Actinomycetota</taxon>
        <taxon>Actinomycetes</taxon>
        <taxon>Streptosporangiales</taxon>
        <taxon>Thermomonosporaceae</taxon>
        <taxon>Actinoallomurus</taxon>
    </lineage>
</organism>
<gene>
    <name evidence="2" type="ORF">Airi02_019400</name>
</gene>
<keyword evidence="3" id="KW-1185">Reference proteome</keyword>
<accession>A0A9W6RWJ8</accession>
<protein>
    <submittedName>
        <fullName evidence="2">Uncharacterized protein</fullName>
    </submittedName>
</protein>
<comment type="caution">
    <text evidence="2">The sequence shown here is derived from an EMBL/GenBank/DDBJ whole genome shotgun (WGS) entry which is preliminary data.</text>
</comment>
<proteinExistence type="predicted"/>
<sequence length="122" mass="13176">MGYRRPAGPGGRWPNWQQRWGQGRLPQIYGKQTHAATAPGRPQTRETTGVGSREPGRRRAQLATVVRTVGGTAGLRGTDSSSHGPSYHGRGKVRSRKVWSWKVQARKAAGPESTGRGDHGPG</sequence>
<dbReference type="AlphaFoldDB" id="A0A9W6RWJ8"/>
<evidence type="ECO:0000256" key="1">
    <source>
        <dbReference type="SAM" id="MobiDB-lite"/>
    </source>
</evidence>
<evidence type="ECO:0000313" key="2">
    <source>
        <dbReference type="EMBL" id="GLY84011.1"/>
    </source>
</evidence>
<feature type="compositionally biased region" description="Basic residues" evidence="1">
    <location>
        <begin position="89"/>
        <end position="99"/>
    </location>
</feature>
<dbReference type="Proteomes" id="UP001165074">
    <property type="component" value="Unassembled WGS sequence"/>
</dbReference>